<protein>
    <submittedName>
        <fullName evidence="2">Uncharacterized protein</fullName>
    </submittedName>
</protein>
<feature type="region of interest" description="Disordered" evidence="1">
    <location>
        <begin position="221"/>
        <end position="240"/>
    </location>
</feature>
<evidence type="ECO:0000313" key="2">
    <source>
        <dbReference type="EMBL" id="KKL15905.1"/>
    </source>
</evidence>
<organism evidence="2">
    <name type="scientific">marine sediment metagenome</name>
    <dbReference type="NCBI Taxonomy" id="412755"/>
    <lineage>
        <taxon>unclassified sequences</taxon>
        <taxon>metagenomes</taxon>
        <taxon>ecological metagenomes</taxon>
    </lineage>
</organism>
<evidence type="ECO:0000256" key="1">
    <source>
        <dbReference type="SAM" id="MobiDB-lite"/>
    </source>
</evidence>
<accession>A0A0F9B2M9</accession>
<sequence length="240" mass="25486">LTPAGEFPKKKVEQARVDARQIVDRLFANGSSYTIEPAFALRDDERAHELATSTDRAYLHLLWMAQTLGRTRRSSVRQLISDADAVGVAQLMLGSALIGHLGFTVPDELDQSDHPVPIGAITAAKLAAVLRDVLPAPPTFAAVEGMTAAAAATTASCYGEAMARARRALASSSATDHRGDDDDDDDDAARWPLFSSEEEEEDDDSSYAGAEVYAGYAADPAVLRSSSSDDDDDLALSAGE</sequence>
<comment type="caution">
    <text evidence="2">The sequence shown here is derived from an EMBL/GenBank/DDBJ whole genome shotgun (WGS) entry which is preliminary data.</text>
</comment>
<feature type="region of interest" description="Disordered" evidence="1">
    <location>
        <begin position="171"/>
        <end position="211"/>
    </location>
</feature>
<gene>
    <name evidence="2" type="ORF">LCGC14_2500910</name>
</gene>
<dbReference type="EMBL" id="LAZR01039877">
    <property type="protein sequence ID" value="KKL15905.1"/>
    <property type="molecule type" value="Genomic_DNA"/>
</dbReference>
<reference evidence="2" key="1">
    <citation type="journal article" date="2015" name="Nature">
        <title>Complex archaea that bridge the gap between prokaryotes and eukaryotes.</title>
        <authorList>
            <person name="Spang A."/>
            <person name="Saw J.H."/>
            <person name="Jorgensen S.L."/>
            <person name="Zaremba-Niedzwiedzka K."/>
            <person name="Martijn J."/>
            <person name="Lind A.E."/>
            <person name="van Eijk R."/>
            <person name="Schleper C."/>
            <person name="Guy L."/>
            <person name="Ettema T.J."/>
        </authorList>
    </citation>
    <scope>NUCLEOTIDE SEQUENCE</scope>
</reference>
<name>A0A0F9B2M9_9ZZZZ</name>
<dbReference type="AlphaFoldDB" id="A0A0F9B2M9"/>
<proteinExistence type="predicted"/>
<feature type="non-terminal residue" evidence="2">
    <location>
        <position position="1"/>
    </location>
</feature>
<feature type="compositionally biased region" description="Acidic residues" evidence="1">
    <location>
        <begin position="196"/>
        <end position="205"/>
    </location>
</feature>